<feature type="compositionally biased region" description="Polar residues" evidence="8">
    <location>
        <begin position="44"/>
        <end position="67"/>
    </location>
</feature>
<evidence type="ECO:0000256" key="7">
    <source>
        <dbReference type="ARBA" id="ARBA00047927"/>
    </source>
</evidence>
<feature type="compositionally biased region" description="Basic and acidic residues" evidence="8">
    <location>
        <begin position="16"/>
        <end position="43"/>
    </location>
</feature>
<gene>
    <name evidence="11" type="ORF">QBC46DRAFT_411269</name>
</gene>
<evidence type="ECO:0000256" key="3">
    <source>
        <dbReference type="ARBA" id="ARBA00022490"/>
    </source>
</evidence>
<accession>A0AAN6N1I8</accession>
<keyword evidence="4" id="KW-0378">Hydrolase</keyword>
<comment type="subcellular location">
    <subcellularLocation>
        <location evidence="1">Cytoplasm</location>
    </subcellularLocation>
</comment>
<dbReference type="AlphaFoldDB" id="A0AAN6N1I8"/>
<dbReference type="PANTHER" id="PTHR31126">
    <property type="entry name" value="TYROSINE-PROTEIN PHOSPHATASE"/>
    <property type="match status" value="1"/>
</dbReference>
<evidence type="ECO:0000256" key="2">
    <source>
        <dbReference type="ARBA" id="ARBA00012527"/>
    </source>
</evidence>
<comment type="catalytic activity">
    <reaction evidence="7">
        <text>1,5-bis(diphospho)-1D-myo-inositol 2,3,4,6-tetrakisphosphate + H2O = 1-diphospho-1D-myo-inositol 2,3,4,5,6-pentakisphosphate + phosphate + 2 H(+)</text>
        <dbReference type="Rhea" id="RHEA:79699"/>
        <dbReference type="ChEBI" id="CHEBI:15377"/>
        <dbReference type="ChEBI" id="CHEBI:15378"/>
        <dbReference type="ChEBI" id="CHEBI:43474"/>
        <dbReference type="ChEBI" id="CHEBI:74946"/>
        <dbReference type="ChEBI" id="CHEBI:77983"/>
        <dbReference type="EC" id="3.6.1.52"/>
    </reaction>
    <physiologicalReaction direction="left-to-right" evidence="7">
        <dbReference type="Rhea" id="RHEA:79700"/>
    </physiologicalReaction>
</comment>
<comment type="catalytic activity">
    <reaction evidence="6">
        <text>5-diphospho-1D-myo-inositol 1,2,3,4,6-pentakisphosphate + H2O = 1D-myo-inositol hexakisphosphate + phosphate + H(+)</text>
        <dbReference type="Rhea" id="RHEA:22384"/>
        <dbReference type="ChEBI" id="CHEBI:15377"/>
        <dbReference type="ChEBI" id="CHEBI:15378"/>
        <dbReference type="ChEBI" id="CHEBI:43474"/>
        <dbReference type="ChEBI" id="CHEBI:58130"/>
        <dbReference type="ChEBI" id="CHEBI:58628"/>
        <dbReference type="EC" id="3.6.1.52"/>
    </reaction>
    <physiologicalReaction direction="left-to-right" evidence="6">
        <dbReference type="Rhea" id="RHEA:22385"/>
    </physiologicalReaction>
</comment>
<dbReference type="SUPFAM" id="SSF52799">
    <property type="entry name" value="(Phosphotyrosine protein) phosphatases II"/>
    <property type="match status" value="1"/>
</dbReference>
<keyword evidence="9" id="KW-0472">Membrane</keyword>
<evidence type="ECO:0000313" key="11">
    <source>
        <dbReference type="EMBL" id="KAK3937344.1"/>
    </source>
</evidence>
<dbReference type="Proteomes" id="UP001303473">
    <property type="component" value="Unassembled WGS sequence"/>
</dbReference>
<evidence type="ECO:0000256" key="9">
    <source>
        <dbReference type="SAM" id="Phobius"/>
    </source>
</evidence>
<dbReference type="PANTHER" id="PTHR31126:SF48">
    <property type="entry name" value="INOSITOL PHOSPHATASE SIW14"/>
    <property type="match status" value="1"/>
</dbReference>
<dbReference type="GO" id="GO:0016791">
    <property type="term" value="F:phosphatase activity"/>
    <property type="evidence" value="ECO:0007669"/>
    <property type="project" value="TreeGrafter"/>
</dbReference>
<reference evidence="12" key="1">
    <citation type="journal article" date="2023" name="Mol. Phylogenet. Evol.">
        <title>Genome-scale phylogeny and comparative genomics of the fungal order Sordariales.</title>
        <authorList>
            <person name="Hensen N."/>
            <person name="Bonometti L."/>
            <person name="Westerberg I."/>
            <person name="Brannstrom I.O."/>
            <person name="Guillou S."/>
            <person name="Cros-Aarteil S."/>
            <person name="Calhoun S."/>
            <person name="Haridas S."/>
            <person name="Kuo A."/>
            <person name="Mondo S."/>
            <person name="Pangilinan J."/>
            <person name="Riley R."/>
            <person name="LaButti K."/>
            <person name="Andreopoulos B."/>
            <person name="Lipzen A."/>
            <person name="Chen C."/>
            <person name="Yan M."/>
            <person name="Daum C."/>
            <person name="Ng V."/>
            <person name="Clum A."/>
            <person name="Steindorff A."/>
            <person name="Ohm R.A."/>
            <person name="Martin F."/>
            <person name="Silar P."/>
            <person name="Natvig D.O."/>
            <person name="Lalanne C."/>
            <person name="Gautier V."/>
            <person name="Ament-Velasquez S.L."/>
            <person name="Kruys A."/>
            <person name="Hutchinson M.I."/>
            <person name="Powell A.J."/>
            <person name="Barry K."/>
            <person name="Miller A.N."/>
            <person name="Grigoriev I.V."/>
            <person name="Debuchy R."/>
            <person name="Gladieux P."/>
            <person name="Hiltunen Thoren M."/>
            <person name="Johannesson H."/>
        </authorList>
    </citation>
    <scope>NUCLEOTIDE SEQUENCE [LARGE SCALE GENOMIC DNA]</scope>
    <source>
        <strain evidence="12">CBS 340.73</strain>
    </source>
</reference>
<dbReference type="EMBL" id="MU853857">
    <property type="protein sequence ID" value="KAK3937344.1"/>
    <property type="molecule type" value="Genomic_DNA"/>
</dbReference>
<organism evidence="11 12">
    <name type="scientific">Diplogelasinospora grovesii</name>
    <dbReference type="NCBI Taxonomy" id="303347"/>
    <lineage>
        <taxon>Eukaryota</taxon>
        <taxon>Fungi</taxon>
        <taxon>Dikarya</taxon>
        <taxon>Ascomycota</taxon>
        <taxon>Pezizomycotina</taxon>
        <taxon>Sordariomycetes</taxon>
        <taxon>Sordariomycetidae</taxon>
        <taxon>Sordariales</taxon>
        <taxon>Diplogelasinosporaceae</taxon>
        <taxon>Diplogelasinospora</taxon>
    </lineage>
</organism>
<comment type="similarity">
    <text evidence="5">Belongs to the protein-tyrosine phosphatase family. Atypical dual-specificity phosphatase Siw14-like subfamily.</text>
</comment>
<dbReference type="InterPro" id="IPR004861">
    <property type="entry name" value="Siw14-like"/>
</dbReference>
<feature type="domain" description="Tyrosine-protein phosphatase" evidence="10">
    <location>
        <begin position="126"/>
        <end position="273"/>
    </location>
</feature>
<evidence type="ECO:0000256" key="5">
    <source>
        <dbReference type="ARBA" id="ARBA00044949"/>
    </source>
</evidence>
<dbReference type="InterPro" id="IPR029021">
    <property type="entry name" value="Prot-tyrosine_phosphatase-like"/>
</dbReference>
<evidence type="ECO:0000256" key="8">
    <source>
        <dbReference type="SAM" id="MobiDB-lite"/>
    </source>
</evidence>
<keyword evidence="9" id="KW-0812">Transmembrane</keyword>
<dbReference type="Gene3D" id="3.90.190.10">
    <property type="entry name" value="Protein tyrosine phosphatase superfamily"/>
    <property type="match status" value="1"/>
</dbReference>
<dbReference type="GO" id="GO:0005737">
    <property type="term" value="C:cytoplasm"/>
    <property type="evidence" value="ECO:0007669"/>
    <property type="project" value="UniProtKB-SubCell"/>
</dbReference>
<sequence length="317" mass="35753">MGVGNKAVSKRSARLYVEDEMGKEAPEYQSKRLSKELGPDDSSRATSTAKSTHQCNQTTTELSTVGSVTTPEYSVGDMLSGMEQEVIEGFTGVVENPRSKDLVQAYPIYCNGTTYEKISLAGRPANFGIVVPGVYRSSFPQTEDYSFIENLKLKTIVTLVQKDFPQGYEAFIRKNGIRHHVFDMKGTKKEEIPIKTMKAILRLVLDQQNHPLLIHCNHGKHRTGCVVGVVRKVSGWDVSSIVDEYKSYAQPKIRECDIKYITGFQLSSLSNLWVKDATNWPFQFCNFFRITLFTLVVLVIWFFTGTKISAPKRKLLK</sequence>
<dbReference type="InterPro" id="IPR016130">
    <property type="entry name" value="Tyr_Pase_AS"/>
</dbReference>
<name>A0AAN6N1I8_9PEZI</name>
<evidence type="ECO:0000256" key="1">
    <source>
        <dbReference type="ARBA" id="ARBA00004496"/>
    </source>
</evidence>
<evidence type="ECO:0000256" key="4">
    <source>
        <dbReference type="ARBA" id="ARBA00022801"/>
    </source>
</evidence>
<dbReference type="FunFam" id="3.90.190.10:FF:000035">
    <property type="entry name" value="Tyrosine phosphatase, putative"/>
    <property type="match status" value="1"/>
</dbReference>
<comment type="caution">
    <text evidence="11">The sequence shown here is derived from an EMBL/GenBank/DDBJ whole genome shotgun (WGS) entry which is preliminary data.</text>
</comment>
<protein>
    <recommendedName>
        <fullName evidence="2">diphosphoinositol-polyphosphate diphosphatase</fullName>
        <ecNumber evidence="2">3.6.1.52</ecNumber>
    </recommendedName>
</protein>
<dbReference type="EC" id="3.6.1.52" evidence="2"/>
<feature type="region of interest" description="Disordered" evidence="8">
    <location>
        <begin position="1"/>
        <end position="67"/>
    </location>
</feature>
<evidence type="ECO:0000259" key="10">
    <source>
        <dbReference type="PROSITE" id="PS50054"/>
    </source>
</evidence>
<proteinExistence type="inferred from homology"/>
<evidence type="ECO:0000313" key="12">
    <source>
        <dbReference type="Proteomes" id="UP001303473"/>
    </source>
</evidence>
<keyword evidence="3" id="KW-0963">Cytoplasm</keyword>
<dbReference type="GO" id="GO:0052840">
    <property type="term" value="F:inositol diphosphate tetrakisphosphate diphosphatase activity"/>
    <property type="evidence" value="ECO:0007669"/>
    <property type="project" value="TreeGrafter"/>
</dbReference>
<keyword evidence="9" id="KW-1133">Transmembrane helix</keyword>
<feature type="transmembrane region" description="Helical" evidence="9">
    <location>
        <begin position="287"/>
        <end position="304"/>
    </location>
</feature>
<dbReference type="PROSITE" id="PS50054">
    <property type="entry name" value="TYR_PHOSPHATASE_DUAL"/>
    <property type="match status" value="1"/>
</dbReference>
<keyword evidence="12" id="KW-1185">Reference proteome</keyword>
<dbReference type="PROSITE" id="PS00383">
    <property type="entry name" value="TYR_PHOSPHATASE_1"/>
    <property type="match status" value="1"/>
</dbReference>
<dbReference type="InterPro" id="IPR020422">
    <property type="entry name" value="TYR_PHOSPHATASE_DUAL_dom"/>
</dbReference>
<evidence type="ECO:0000256" key="6">
    <source>
        <dbReference type="ARBA" id="ARBA00047342"/>
    </source>
</evidence>
<dbReference type="Pfam" id="PF03162">
    <property type="entry name" value="Y_phosphatase2"/>
    <property type="match status" value="1"/>
</dbReference>